<gene>
    <name evidence="2" type="ORF">OBBRIDRAFT_734375</name>
</gene>
<proteinExistence type="predicted"/>
<evidence type="ECO:0000256" key="1">
    <source>
        <dbReference type="SAM" id="MobiDB-lite"/>
    </source>
</evidence>
<dbReference type="Gene3D" id="1.20.1280.50">
    <property type="match status" value="1"/>
</dbReference>
<dbReference type="AlphaFoldDB" id="A0A8E2AUP3"/>
<keyword evidence="3" id="KW-1185">Reference proteome</keyword>
<feature type="compositionally biased region" description="Basic and acidic residues" evidence="1">
    <location>
        <begin position="459"/>
        <end position="478"/>
    </location>
</feature>
<accession>A0A8E2AUP3</accession>
<reference evidence="2 3" key="1">
    <citation type="submission" date="2016-07" db="EMBL/GenBank/DDBJ databases">
        <title>Draft genome of the white-rot fungus Obba rivulosa 3A-2.</title>
        <authorList>
            <consortium name="DOE Joint Genome Institute"/>
            <person name="Miettinen O."/>
            <person name="Riley R."/>
            <person name="Acob R."/>
            <person name="Barry K."/>
            <person name="Cullen D."/>
            <person name="De Vries R."/>
            <person name="Hainaut M."/>
            <person name="Hatakka A."/>
            <person name="Henrissat B."/>
            <person name="Hilden K."/>
            <person name="Kuo R."/>
            <person name="Labutti K."/>
            <person name="Lipzen A."/>
            <person name="Makela M.R."/>
            <person name="Sandor L."/>
            <person name="Spatafora J.W."/>
            <person name="Grigoriev I.V."/>
            <person name="Hibbett D.S."/>
        </authorList>
    </citation>
    <scope>NUCLEOTIDE SEQUENCE [LARGE SCALE GENOMIC DNA]</scope>
    <source>
        <strain evidence="2 3">3A-2</strain>
    </source>
</reference>
<evidence type="ECO:0000313" key="2">
    <source>
        <dbReference type="EMBL" id="OCH88457.1"/>
    </source>
</evidence>
<dbReference type="OrthoDB" id="3352270at2759"/>
<evidence type="ECO:0000313" key="3">
    <source>
        <dbReference type="Proteomes" id="UP000250043"/>
    </source>
</evidence>
<feature type="compositionally biased region" description="Acidic residues" evidence="1">
    <location>
        <begin position="479"/>
        <end position="518"/>
    </location>
</feature>
<protein>
    <recommendedName>
        <fullName evidence="4">F-box domain-containing protein</fullName>
    </recommendedName>
</protein>
<dbReference type="EMBL" id="KV722452">
    <property type="protein sequence ID" value="OCH88457.1"/>
    <property type="molecule type" value="Genomic_DNA"/>
</dbReference>
<dbReference type="Proteomes" id="UP000250043">
    <property type="component" value="Unassembled WGS sequence"/>
</dbReference>
<sequence>MQSPIYSLPVELLARIFHLGVLDAPHPDHAPPGHTFEVLVSHVCAHWRAVALHTSYLWTTIHFRIVPHLARARTYLTRNTKQLVDIFVDTCAQDDHVPGVTLFRDEFHPVFDIVLSHIARWRSLALKVRDLQCKAGARAILSSCGPAPALTSLQLWHIEDWGTSERLYTAIGPPPVVVFEGTLPALEHISLVGVNLPWARSPFLRGLRSIELALHSDDVRIPFDLWHAMLAASPALTKLALHYSGPRWGNPPWPPAPRIALPALAELRLVDLDPPYLLALLPSLELPAVRTLHLELPDQDFTPFVAHLAHPPAPPPDPAAALPLANGHAHPPHEALPPPLFPLLEELSLPALQCRLDAWRGFVGACTRVARLEADFARMPEGFFDELLRAPAEDVGMGKGKGKARACDADVVLPALETLRVTGVPGAQLCALHERRARAGCPVRLWLVNERGRDEGAEELERRVNSGDGEERFEWFRDEEVEDEDDEGEYSGEEDEDEDDGTDGLAEDEEEYEEGPES</sequence>
<organism evidence="2 3">
    <name type="scientific">Obba rivulosa</name>
    <dbReference type="NCBI Taxonomy" id="1052685"/>
    <lineage>
        <taxon>Eukaryota</taxon>
        <taxon>Fungi</taxon>
        <taxon>Dikarya</taxon>
        <taxon>Basidiomycota</taxon>
        <taxon>Agaricomycotina</taxon>
        <taxon>Agaricomycetes</taxon>
        <taxon>Polyporales</taxon>
        <taxon>Gelatoporiaceae</taxon>
        <taxon>Obba</taxon>
    </lineage>
</organism>
<evidence type="ECO:0008006" key="4">
    <source>
        <dbReference type="Google" id="ProtNLM"/>
    </source>
</evidence>
<name>A0A8E2AUP3_9APHY</name>
<feature type="region of interest" description="Disordered" evidence="1">
    <location>
        <begin position="459"/>
        <end position="518"/>
    </location>
</feature>